<evidence type="ECO:0000256" key="1">
    <source>
        <dbReference type="ARBA" id="ARBA00006471"/>
    </source>
</evidence>
<proteinExistence type="inferred from homology"/>
<keyword evidence="6" id="KW-0699">rRNA-binding</keyword>
<keyword evidence="6" id="KW-0694">RNA-binding</keyword>
<dbReference type="HAMAP" id="MF_01302_B">
    <property type="entry name" value="Ribosomal_uS8_B"/>
    <property type="match status" value="1"/>
</dbReference>
<dbReference type="InterPro" id="IPR000630">
    <property type="entry name" value="Ribosomal_uS8"/>
</dbReference>
<dbReference type="InterPro" id="IPR035987">
    <property type="entry name" value="Ribosomal_uS8_sf"/>
</dbReference>
<dbReference type="EMBL" id="CP023344">
    <property type="protein sequence ID" value="ATC63421.1"/>
    <property type="molecule type" value="Genomic_DNA"/>
</dbReference>
<protein>
    <recommendedName>
        <fullName evidence="4 6">Small ribosomal subunit protein uS8</fullName>
    </recommendedName>
</protein>
<dbReference type="RefSeq" id="WP_096055053.1">
    <property type="nucleotide sequence ID" value="NZ_CP023344.1"/>
</dbReference>
<dbReference type="Pfam" id="PF00410">
    <property type="entry name" value="Ribosomal_S8"/>
    <property type="match status" value="1"/>
</dbReference>
<accession>A0A290QGG7</accession>
<dbReference type="OrthoDB" id="9802617at2"/>
<dbReference type="NCBIfam" id="NF001109">
    <property type="entry name" value="PRK00136.1"/>
    <property type="match status" value="1"/>
</dbReference>
<reference evidence="7 8" key="1">
    <citation type="submission" date="2017-09" db="EMBL/GenBank/DDBJ databases">
        <title>Complete genome sequence of Verrucomicrobial strain HZ-65, isolated from freshwater.</title>
        <authorList>
            <person name="Choi A."/>
        </authorList>
    </citation>
    <scope>NUCLEOTIDE SEQUENCE [LARGE SCALE GENOMIC DNA]</scope>
    <source>
        <strain evidence="7 8">HZ-65</strain>
    </source>
</reference>
<evidence type="ECO:0000256" key="6">
    <source>
        <dbReference type="HAMAP-Rule" id="MF_01302"/>
    </source>
</evidence>
<evidence type="ECO:0000256" key="2">
    <source>
        <dbReference type="ARBA" id="ARBA00022980"/>
    </source>
</evidence>
<keyword evidence="3 6" id="KW-0687">Ribonucleoprotein</keyword>
<dbReference type="AlphaFoldDB" id="A0A290QGG7"/>
<dbReference type="FunFam" id="3.30.1490.10:FF:000001">
    <property type="entry name" value="30S ribosomal protein S8"/>
    <property type="match status" value="1"/>
</dbReference>
<dbReference type="GO" id="GO:0005840">
    <property type="term" value="C:ribosome"/>
    <property type="evidence" value="ECO:0007669"/>
    <property type="project" value="UniProtKB-KW"/>
</dbReference>
<name>A0A290QGG7_9BACT</name>
<dbReference type="GO" id="GO:0003735">
    <property type="term" value="F:structural constituent of ribosome"/>
    <property type="evidence" value="ECO:0007669"/>
    <property type="project" value="InterPro"/>
</dbReference>
<sequence length="130" mass="14271">MTDPISDFLTRLRNASKAGLAECVIPHSTLKEAIAGILKAEGYVSDHSNSIDKLGHKTLVVKMKYVENAPVLTNLTRVSTPGRRLYYRYSEIPRVLNGLGIGILSTSKGVLKDGDCRREKVGGELICNVW</sequence>
<dbReference type="GO" id="GO:0006412">
    <property type="term" value="P:translation"/>
    <property type="evidence" value="ECO:0007669"/>
    <property type="project" value="UniProtKB-UniRule"/>
</dbReference>
<dbReference type="SUPFAM" id="SSF56047">
    <property type="entry name" value="Ribosomal protein S8"/>
    <property type="match status" value="1"/>
</dbReference>
<dbReference type="GO" id="GO:0019843">
    <property type="term" value="F:rRNA binding"/>
    <property type="evidence" value="ECO:0007669"/>
    <property type="project" value="UniProtKB-UniRule"/>
</dbReference>
<comment type="similarity">
    <text evidence="1 6">Belongs to the universal ribosomal protein uS8 family.</text>
</comment>
<evidence type="ECO:0000313" key="7">
    <source>
        <dbReference type="EMBL" id="ATC63421.1"/>
    </source>
</evidence>
<evidence type="ECO:0000256" key="4">
    <source>
        <dbReference type="ARBA" id="ARBA00035258"/>
    </source>
</evidence>
<dbReference type="GO" id="GO:1990904">
    <property type="term" value="C:ribonucleoprotein complex"/>
    <property type="evidence" value="ECO:0007669"/>
    <property type="project" value="UniProtKB-KW"/>
</dbReference>
<comment type="function">
    <text evidence="6">One of the primary rRNA binding proteins, it binds directly to 16S rRNA central domain where it helps coordinate assembly of the platform of the 30S subunit.</text>
</comment>
<keyword evidence="2 6" id="KW-0689">Ribosomal protein</keyword>
<dbReference type="Proteomes" id="UP000217265">
    <property type="component" value="Chromosome"/>
</dbReference>
<evidence type="ECO:0000256" key="3">
    <source>
        <dbReference type="ARBA" id="ARBA00023274"/>
    </source>
</evidence>
<organism evidence="7 8">
    <name type="scientific">Nibricoccus aquaticus</name>
    <dbReference type="NCBI Taxonomy" id="2576891"/>
    <lineage>
        <taxon>Bacteria</taxon>
        <taxon>Pseudomonadati</taxon>
        <taxon>Verrucomicrobiota</taxon>
        <taxon>Opitutia</taxon>
        <taxon>Opitutales</taxon>
        <taxon>Opitutaceae</taxon>
        <taxon>Nibricoccus</taxon>
    </lineage>
</organism>
<dbReference type="Gene3D" id="3.30.1490.10">
    <property type="match status" value="1"/>
</dbReference>
<evidence type="ECO:0000313" key="8">
    <source>
        <dbReference type="Proteomes" id="UP000217265"/>
    </source>
</evidence>
<comment type="subunit">
    <text evidence="5 6">Part of the 30S ribosomal subunit. Contacts proteins S5 and S12.</text>
</comment>
<keyword evidence="8" id="KW-1185">Reference proteome</keyword>
<gene>
    <name evidence="6" type="primary">rpsH</name>
    <name evidence="7" type="ORF">CMV30_05345</name>
</gene>
<evidence type="ECO:0000256" key="5">
    <source>
        <dbReference type="ARBA" id="ARBA00046740"/>
    </source>
</evidence>
<dbReference type="KEGG" id="vbh:CMV30_05345"/>
<dbReference type="GO" id="GO:0005737">
    <property type="term" value="C:cytoplasm"/>
    <property type="evidence" value="ECO:0007669"/>
    <property type="project" value="UniProtKB-ARBA"/>
</dbReference>
<dbReference type="PANTHER" id="PTHR11758">
    <property type="entry name" value="40S RIBOSOMAL PROTEIN S15A"/>
    <property type="match status" value="1"/>
</dbReference>
<dbReference type="Gene3D" id="3.30.1370.30">
    <property type="match status" value="1"/>
</dbReference>